<feature type="compositionally biased region" description="Basic and acidic residues" evidence="17">
    <location>
        <begin position="196"/>
        <end position="206"/>
    </location>
</feature>
<keyword evidence="3" id="KW-0964">Secreted</keyword>
<keyword evidence="2" id="KW-0840">Vasodilator</keyword>
<dbReference type="GO" id="GO:0005179">
    <property type="term" value="F:hormone activity"/>
    <property type="evidence" value="ECO:0007669"/>
    <property type="project" value="InterPro"/>
</dbReference>
<dbReference type="InterPro" id="IPR030480">
    <property type="entry name" value="Natr_peptide_CS"/>
</dbReference>
<dbReference type="GO" id="GO:0006182">
    <property type="term" value="P:cGMP biosynthetic process"/>
    <property type="evidence" value="ECO:0007669"/>
    <property type="project" value="TreeGrafter"/>
</dbReference>
<protein>
    <submittedName>
        <fullName evidence="19">Venom Bradykinin Potentiating Peptides</fullName>
    </submittedName>
</protein>
<keyword evidence="4" id="KW-0483">Metalloprotease inhibitor</keyword>
<evidence type="ECO:0000256" key="1">
    <source>
        <dbReference type="ARBA" id="ARBA00004613"/>
    </source>
</evidence>
<comment type="subcellular location">
    <subcellularLocation>
        <location evidence="1 16">Secreted</location>
    </subcellularLocation>
</comment>
<dbReference type="EMBL" id="JAGTXL010027662">
    <property type="protein sequence ID" value="KAG5858202.1"/>
    <property type="molecule type" value="Genomic_DNA"/>
</dbReference>
<evidence type="ECO:0000256" key="3">
    <source>
        <dbReference type="ARBA" id="ARBA00022525"/>
    </source>
</evidence>
<dbReference type="GO" id="GO:0090729">
    <property type="term" value="F:toxin activity"/>
    <property type="evidence" value="ECO:0007669"/>
    <property type="project" value="UniProtKB-KW"/>
</dbReference>
<evidence type="ECO:0000256" key="16">
    <source>
        <dbReference type="RuleBase" id="RU003686"/>
    </source>
</evidence>
<feature type="signal peptide" evidence="18">
    <location>
        <begin position="1"/>
        <end position="23"/>
    </location>
</feature>
<evidence type="ECO:0000256" key="6">
    <source>
        <dbReference type="ARBA" id="ARBA00022685"/>
    </source>
</evidence>
<evidence type="ECO:0000313" key="20">
    <source>
        <dbReference type="Proteomes" id="UP000681084"/>
    </source>
</evidence>
<keyword evidence="13" id="KW-0873">Pyrrolidone carboxylic acid</keyword>
<keyword evidence="12" id="KW-0481">Metalloenzyme inhibitor</keyword>
<keyword evidence="7" id="KW-0646">Protease inhibitor</keyword>
<dbReference type="PRINTS" id="PR00710">
    <property type="entry name" value="NATPEPTIDES"/>
</dbReference>
<keyword evidence="6" id="KW-0165">Cleavage on pair of basic residues</keyword>
<evidence type="ECO:0000256" key="14">
    <source>
        <dbReference type="ARBA" id="ARBA00038127"/>
    </source>
</evidence>
<gene>
    <name evidence="19" type="ORF">JKG30_000073</name>
</gene>
<evidence type="ECO:0000256" key="13">
    <source>
        <dbReference type="ARBA" id="ARBA00023283"/>
    </source>
</evidence>
<sequence length="265" mass="27789">MVLSRLAASGLLLLALLALSVDGKPVQQWAQGGWPRPGPEIPPLKVQQWAQGGWPRPGPEIPPLTVQQWAQNWPHPQIPPLTVQQWAQLGPPPRPQIPPLEVQQWAQGRPPHPPIPPAPLQKWAPVQKWAPLLQPHESPASGTTALREELSLGPEAASGVPSAGAEVGRSGSKAPAAPHRLSKSKGAAATSAASRPMRDLRPDGKQARQNWGRMVHHDHHAAVGGGGGGGGGGARRLKGLAKKGAAKGCFGLKLDRIGTMSGLGC</sequence>
<evidence type="ECO:0000256" key="10">
    <source>
        <dbReference type="ARBA" id="ARBA00022924"/>
    </source>
</evidence>
<feature type="compositionally biased region" description="Low complexity" evidence="17">
    <location>
        <begin position="184"/>
        <end position="194"/>
    </location>
</feature>
<evidence type="ECO:0000256" key="9">
    <source>
        <dbReference type="ARBA" id="ARBA00022858"/>
    </source>
</evidence>
<comment type="caution">
    <text evidence="19">The sequence shown here is derived from an EMBL/GenBank/DDBJ whole genome shotgun (WGS) entry which is preliminary data.</text>
</comment>
<evidence type="ECO:0000313" key="19">
    <source>
        <dbReference type="EMBL" id="KAG5858202.1"/>
    </source>
</evidence>
<comment type="similarity">
    <text evidence="16">Belongs to the natriuretic peptide family.</text>
</comment>
<name>A0A8T1N180_BOTJA</name>
<keyword evidence="10" id="KW-0382">Hypotensive agent</keyword>
<dbReference type="PANTHER" id="PTHR12167">
    <property type="entry name" value="C-TYPE NATRIURETIC PEPTIDE"/>
    <property type="match status" value="1"/>
</dbReference>
<evidence type="ECO:0000256" key="11">
    <source>
        <dbReference type="ARBA" id="ARBA00023157"/>
    </source>
</evidence>
<dbReference type="InterPro" id="IPR000663">
    <property type="entry name" value="Natr_peptide"/>
</dbReference>
<dbReference type="GO" id="GO:0008217">
    <property type="term" value="P:regulation of blood pressure"/>
    <property type="evidence" value="ECO:0007669"/>
    <property type="project" value="UniProtKB-KW"/>
</dbReference>
<dbReference type="GO" id="GO:0030414">
    <property type="term" value="F:peptidase inhibitor activity"/>
    <property type="evidence" value="ECO:0007669"/>
    <property type="project" value="UniProtKB-KW"/>
</dbReference>
<dbReference type="Pfam" id="PF00212">
    <property type="entry name" value="ANP"/>
    <property type="match status" value="1"/>
</dbReference>
<dbReference type="AlphaFoldDB" id="A0A8T1N180"/>
<reference evidence="19" key="1">
    <citation type="submission" date="2021-04" db="EMBL/GenBank/DDBJ databases">
        <title>Tracking the recruitment and evolution of snake toxins using the evolutionary context provided by the Bothrops jararaca genome.</title>
        <authorList>
            <person name="Almeida D."/>
            <person name="Viala V.L."/>
            <person name="Nachtigall P.G."/>
            <person name="Michael B."/>
            <person name="Gibbs H.L."/>
            <person name="Serrano S.T."/>
            <person name="Ho P.L."/>
            <person name="Da Silva A.M.M."/>
            <person name="Nishiyama M.Y. Jr."/>
            <person name="Junqueira-De-Azevedo I.L."/>
        </authorList>
    </citation>
    <scope>NUCLEOTIDE SEQUENCE [LARGE SCALE GENOMIC DNA]</scope>
    <source>
        <strain evidence="19">BSP84406</strain>
    </source>
</reference>
<dbReference type="SMART" id="SM00183">
    <property type="entry name" value="NAT_PEP"/>
    <property type="match status" value="1"/>
</dbReference>
<dbReference type="PANTHER" id="PTHR12167:SF2">
    <property type="entry name" value="C-TYPE NATRIURETIC PEPTIDE"/>
    <property type="match status" value="1"/>
</dbReference>
<evidence type="ECO:0000256" key="15">
    <source>
        <dbReference type="ARBA" id="ARBA00038450"/>
    </source>
</evidence>
<accession>A0A8T1N180</accession>
<evidence type="ECO:0000256" key="4">
    <source>
        <dbReference type="ARBA" id="ARBA00022608"/>
    </source>
</evidence>
<evidence type="ECO:0000256" key="12">
    <source>
        <dbReference type="ARBA" id="ARBA00023215"/>
    </source>
</evidence>
<dbReference type="GO" id="GO:0042311">
    <property type="term" value="P:vasodilation"/>
    <property type="evidence" value="ECO:0007669"/>
    <property type="project" value="UniProtKB-KW"/>
</dbReference>
<proteinExistence type="inferred from homology"/>
<feature type="chain" id="PRO_5035892907" evidence="18">
    <location>
        <begin position="24"/>
        <end position="265"/>
    </location>
</feature>
<dbReference type="GO" id="GO:0005576">
    <property type="term" value="C:extracellular region"/>
    <property type="evidence" value="ECO:0007669"/>
    <property type="project" value="UniProtKB-SubCell"/>
</dbReference>
<evidence type="ECO:0000256" key="18">
    <source>
        <dbReference type="SAM" id="SignalP"/>
    </source>
</evidence>
<keyword evidence="20" id="KW-1185">Reference proteome</keyword>
<keyword evidence="5" id="KW-0800">Toxin</keyword>
<keyword evidence="11" id="KW-1015">Disulfide bond</keyword>
<dbReference type="PROSITE" id="PS00263">
    <property type="entry name" value="NATRIURETIC_PEPTIDE"/>
    <property type="match status" value="1"/>
</dbReference>
<comment type="similarity">
    <text evidence="14">In the C-terminal section; belongs to the natriuretic peptide family.</text>
</comment>
<comment type="similarity">
    <text evidence="15">In the N-terminal section; belongs to the bradykinin-potentiating peptide family.</text>
</comment>
<keyword evidence="8 18" id="KW-0732">Signal</keyword>
<dbReference type="GO" id="GO:0007168">
    <property type="term" value="P:receptor guanylyl cyclase signaling pathway"/>
    <property type="evidence" value="ECO:0007669"/>
    <property type="project" value="TreeGrafter"/>
</dbReference>
<evidence type="ECO:0000256" key="5">
    <source>
        <dbReference type="ARBA" id="ARBA00022656"/>
    </source>
</evidence>
<evidence type="ECO:0000256" key="8">
    <source>
        <dbReference type="ARBA" id="ARBA00022729"/>
    </source>
</evidence>
<dbReference type="Proteomes" id="UP000681084">
    <property type="component" value="Unassembled WGS sequence"/>
</dbReference>
<feature type="region of interest" description="Disordered" evidence="17">
    <location>
        <begin position="153"/>
        <end position="211"/>
    </location>
</feature>
<keyword evidence="9 16" id="KW-0838">Vasoactive</keyword>
<evidence type="ECO:0000256" key="7">
    <source>
        <dbReference type="ARBA" id="ARBA00022690"/>
    </source>
</evidence>
<organism evidence="19 20">
    <name type="scientific">Bothrops jararaca</name>
    <name type="common">Jararaca</name>
    <name type="synonym">Bothrops jajaraca</name>
    <dbReference type="NCBI Taxonomy" id="8724"/>
    <lineage>
        <taxon>Eukaryota</taxon>
        <taxon>Metazoa</taxon>
        <taxon>Chordata</taxon>
        <taxon>Craniata</taxon>
        <taxon>Vertebrata</taxon>
        <taxon>Euteleostomi</taxon>
        <taxon>Lepidosauria</taxon>
        <taxon>Squamata</taxon>
        <taxon>Bifurcata</taxon>
        <taxon>Unidentata</taxon>
        <taxon>Episquamata</taxon>
        <taxon>Toxicofera</taxon>
        <taxon>Serpentes</taxon>
        <taxon>Colubroidea</taxon>
        <taxon>Viperidae</taxon>
        <taxon>Crotalinae</taxon>
        <taxon>Bothrops</taxon>
    </lineage>
</organism>
<evidence type="ECO:0000256" key="2">
    <source>
        <dbReference type="ARBA" id="ARBA00022429"/>
    </source>
</evidence>
<evidence type="ECO:0000256" key="17">
    <source>
        <dbReference type="SAM" id="MobiDB-lite"/>
    </source>
</evidence>